<feature type="region of interest" description="Disordered" evidence="1">
    <location>
        <begin position="36"/>
        <end position="91"/>
    </location>
</feature>
<name>A0A6F8YNM5_9ACTN</name>
<reference evidence="2 3" key="1">
    <citation type="submission" date="2020-03" db="EMBL/GenBank/DDBJ databases">
        <title>Whole genome shotgun sequence of Phytohabitans suffuscus NBRC 105367.</title>
        <authorList>
            <person name="Komaki H."/>
            <person name="Tamura T."/>
        </authorList>
    </citation>
    <scope>NUCLEOTIDE SEQUENCE [LARGE SCALE GENOMIC DNA]</scope>
    <source>
        <strain evidence="2 3">NBRC 105367</strain>
    </source>
</reference>
<protein>
    <submittedName>
        <fullName evidence="2">Uncharacterized protein</fullName>
    </submittedName>
</protein>
<evidence type="ECO:0000313" key="3">
    <source>
        <dbReference type="Proteomes" id="UP000503011"/>
    </source>
</evidence>
<organism evidence="2 3">
    <name type="scientific">Phytohabitans suffuscus</name>
    <dbReference type="NCBI Taxonomy" id="624315"/>
    <lineage>
        <taxon>Bacteria</taxon>
        <taxon>Bacillati</taxon>
        <taxon>Actinomycetota</taxon>
        <taxon>Actinomycetes</taxon>
        <taxon>Micromonosporales</taxon>
        <taxon>Micromonosporaceae</taxon>
    </lineage>
</organism>
<sequence length="91" mass="9973">MHVLVGRYGQRKLWDAAYEMVCSCNAAILLGVHHEWSSETPRAPQRPGRDLLDQHPGGGGPSASAPKPILPAGQDLTDSWEPQMPKQYIQA</sequence>
<gene>
    <name evidence="2" type="ORF">Psuf_048840</name>
</gene>
<reference evidence="2 3" key="2">
    <citation type="submission" date="2020-03" db="EMBL/GenBank/DDBJ databases">
        <authorList>
            <person name="Ichikawa N."/>
            <person name="Kimura A."/>
            <person name="Kitahashi Y."/>
            <person name="Uohara A."/>
        </authorList>
    </citation>
    <scope>NUCLEOTIDE SEQUENCE [LARGE SCALE GENOMIC DNA]</scope>
    <source>
        <strain evidence="2 3">NBRC 105367</strain>
    </source>
</reference>
<dbReference type="KEGG" id="psuu:Psuf_048840"/>
<keyword evidence="3" id="KW-1185">Reference proteome</keyword>
<dbReference type="AlphaFoldDB" id="A0A6F8YNM5"/>
<evidence type="ECO:0000256" key="1">
    <source>
        <dbReference type="SAM" id="MobiDB-lite"/>
    </source>
</evidence>
<proteinExistence type="predicted"/>
<dbReference type="Proteomes" id="UP000503011">
    <property type="component" value="Chromosome"/>
</dbReference>
<evidence type="ECO:0000313" key="2">
    <source>
        <dbReference type="EMBL" id="BCB87571.1"/>
    </source>
</evidence>
<dbReference type="EMBL" id="AP022871">
    <property type="protein sequence ID" value="BCB87571.1"/>
    <property type="molecule type" value="Genomic_DNA"/>
</dbReference>
<accession>A0A6F8YNM5</accession>